<dbReference type="InterPro" id="IPR002372">
    <property type="entry name" value="PQQ_rpt_dom"/>
</dbReference>
<dbReference type="PANTHER" id="PTHR34512:SF30">
    <property type="entry name" value="OUTER MEMBRANE PROTEIN ASSEMBLY FACTOR BAMB"/>
    <property type="match status" value="1"/>
</dbReference>
<feature type="domain" description="Pyrrolo-quinoline quinone repeat" evidence="2">
    <location>
        <begin position="97"/>
        <end position="246"/>
    </location>
</feature>
<dbReference type="SUPFAM" id="SSF50998">
    <property type="entry name" value="Quinoprotein alcohol dehydrogenase-like"/>
    <property type="match status" value="1"/>
</dbReference>
<keyword evidence="1" id="KW-0732">Signal</keyword>
<comment type="caution">
    <text evidence="3">The sequence shown here is derived from an EMBL/GenBank/DDBJ whole genome shotgun (WGS) entry which is preliminary data.</text>
</comment>
<accession>A0A3E1YHV9</accession>
<sequence length="398" mass="43911">MKTFLRLAIAMAILSSNAYAQQQGPKQTSIKWQFKTTAPIVGSPKVKDQLLFIGSADSCLYALNKLDGKSVWHFRTEGKITSTVGYDNSNVYFISEDAYIYALDILTGQLRWRYKTGGERSTDPWDYFLSSPVLDNGMLYIGSTDGNIYAIEAANGTLKWKYATGGAVHAAPVVADNTIMAGSFDGWFYALNTDGTLKWKFDTMGERFFPIGEVQYPAVVKDTCVYFCARDYNVYALHLNSGKGLWVFHEPGSWANAPSLDGNTLVVTTSDTRRVIGLDAMYGGFKWASPVNLNVFSAVAAANNYGYMGTLDGQLYGVDLKTGKSKLLFQTAARTKNVNRFFNKATGKLYTDLVDRYKGDVIKIYADFLDMGSILSTPLVESGVLYFGSTDGNVYALK</sequence>
<dbReference type="PANTHER" id="PTHR34512">
    <property type="entry name" value="CELL SURFACE PROTEIN"/>
    <property type="match status" value="1"/>
</dbReference>
<dbReference type="EMBL" id="QPMM01000001">
    <property type="protein sequence ID" value="RFS27003.1"/>
    <property type="molecule type" value="Genomic_DNA"/>
</dbReference>
<dbReference type="Gene3D" id="2.40.128.630">
    <property type="match status" value="1"/>
</dbReference>
<feature type="chain" id="PRO_5017724038" description="Pyrrolo-quinoline quinone repeat domain-containing protein" evidence="1">
    <location>
        <begin position="21"/>
        <end position="398"/>
    </location>
</feature>
<organism evidence="3 4">
    <name type="scientific">Chitinophaga silvatica</name>
    <dbReference type="NCBI Taxonomy" id="2282649"/>
    <lineage>
        <taxon>Bacteria</taxon>
        <taxon>Pseudomonadati</taxon>
        <taxon>Bacteroidota</taxon>
        <taxon>Chitinophagia</taxon>
        <taxon>Chitinophagales</taxon>
        <taxon>Chitinophagaceae</taxon>
        <taxon>Chitinophaga</taxon>
    </lineage>
</organism>
<name>A0A3E1YHV9_9BACT</name>
<feature type="signal peptide" evidence="1">
    <location>
        <begin position="1"/>
        <end position="20"/>
    </location>
</feature>
<dbReference type="InterPro" id="IPR015943">
    <property type="entry name" value="WD40/YVTN_repeat-like_dom_sf"/>
</dbReference>
<evidence type="ECO:0000313" key="4">
    <source>
        <dbReference type="Proteomes" id="UP000260644"/>
    </source>
</evidence>
<evidence type="ECO:0000256" key="1">
    <source>
        <dbReference type="SAM" id="SignalP"/>
    </source>
</evidence>
<protein>
    <recommendedName>
        <fullName evidence="2">Pyrrolo-quinoline quinone repeat domain-containing protein</fullName>
    </recommendedName>
</protein>
<dbReference type="Gene3D" id="2.130.10.10">
    <property type="entry name" value="YVTN repeat-like/Quinoprotein amine dehydrogenase"/>
    <property type="match status" value="1"/>
</dbReference>
<dbReference type="AlphaFoldDB" id="A0A3E1YHV9"/>
<proteinExistence type="predicted"/>
<gene>
    <name evidence="3" type="ORF">DVR12_04260</name>
</gene>
<dbReference type="InterPro" id="IPR018391">
    <property type="entry name" value="PQQ_b-propeller_rpt"/>
</dbReference>
<dbReference type="RefSeq" id="WP_116974195.1">
    <property type="nucleotide sequence ID" value="NZ_QPMM01000001.1"/>
</dbReference>
<keyword evidence="4" id="KW-1185">Reference proteome</keyword>
<dbReference type="Proteomes" id="UP000260644">
    <property type="component" value="Unassembled WGS sequence"/>
</dbReference>
<evidence type="ECO:0000313" key="3">
    <source>
        <dbReference type="EMBL" id="RFS27003.1"/>
    </source>
</evidence>
<reference evidence="3 4" key="1">
    <citation type="submission" date="2018-07" db="EMBL/GenBank/DDBJ databases">
        <title>Chitinophaga K2CV101002-2 sp. nov., isolated from a monsoon evergreen broad-leaved forest soil.</title>
        <authorList>
            <person name="Lv Y."/>
        </authorList>
    </citation>
    <scope>NUCLEOTIDE SEQUENCE [LARGE SCALE GENOMIC DNA]</scope>
    <source>
        <strain evidence="3 4">GDMCC 1.1288</strain>
    </source>
</reference>
<dbReference type="Gene3D" id="2.40.10.480">
    <property type="match status" value="2"/>
</dbReference>
<dbReference type="OrthoDB" id="7012117at2"/>
<dbReference type="SMART" id="SM00564">
    <property type="entry name" value="PQQ"/>
    <property type="match status" value="7"/>
</dbReference>
<dbReference type="InterPro" id="IPR011047">
    <property type="entry name" value="Quinoprotein_ADH-like_sf"/>
</dbReference>
<evidence type="ECO:0000259" key="2">
    <source>
        <dbReference type="Pfam" id="PF13360"/>
    </source>
</evidence>
<dbReference type="Pfam" id="PF13360">
    <property type="entry name" value="PQQ_2"/>
    <property type="match status" value="1"/>
</dbReference>